<dbReference type="PANTHER" id="PTHR14226:SF29">
    <property type="entry name" value="NEUROPATHY TARGET ESTERASE SWS"/>
    <property type="match status" value="1"/>
</dbReference>
<dbReference type="PANTHER" id="PTHR14226">
    <property type="entry name" value="NEUROPATHY TARGET ESTERASE/SWISS CHEESE D.MELANOGASTER"/>
    <property type="match status" value="1"/>
</dbReference>
<feature type="short sequence motif" description="GXSXG" evidence="4">
    <location>
        <begin position="43"/>
        <end position="47"/>
    </location>
</feature>
<keyword evidence="7" id="KW-1185">Reference proteome</keyword>
<evidence type="ECO:0000256" key="4">
    <source>
        <dbReference type="PROSITE-ProRule" id="PRU01161"/>
    </source>
</evidence>
<organism evidence="6 7">
    <name type="scientific">Microbacterium terregens</name>
    <dbReference type="NCBI Taxonomy" id="69363"/>
    <lineage>
        <taxon>Bacteria</taxon>
        <taxon>Bacillati</taxon>
        <taxon>Actinomycetota</taxon>
        <taxon>Actinomycetes</taxon>
        <taxon>Micrococcales</taxon>
        <taxon>Microbacteriaceae</taxon>
        <taxon>Microbacterium</taxon>
    </lineage>
</organism>
<evidence type="ECO:0000256" key="2">
    <source>
        <dbReference type="ARBA" id="ARBA00022963"/>
    </source>
</evidence>
<dbReference type="InterPro" id="IPR050301">
    <property type="entry name" value="NTE"/>
</dbReference>
<protein>
    <submittedName>
        <fullName evidence="6">Patatin-like phospholipase family protein</fullName>
    </submittedName>
</protein>
<sequence length="251" mass="26496">MAIGGDDSSLGLTLSGGGAYGAAHVGVLQELRERGIRPGIVAGTSSGALVAAAYAADVPQEAIERAALAFRWSSIARMSLSPRLGLLDSSALTDAIRRTLGDDPVIEDLPRRFAAVATDLRTRRAVVIDRGPLDIALRATIAVPGLLPPVRRGGQVLMDGGMTDNVPIRATRQLGASTLIVVRLHAKWENVRMMRVASSGAELAADRSIVLIQPEMQGLAQWSMADVPHLIDEGRRAAREALDADRSIGSD</sequence>
<proteinExistence type="predicted"/>
<dbReference type="Proteomes" id="UP001589611">
    <property type="component" value="Unassembled WGS sequence"/>
</dbReference>
<dbReference type="Pfam" id="PF01734">
    <property type="entry name" value="Patatin"/>
    <property type="match status" value="1"/>
</dbReference>
<name>A0ABV5T305_9MICO</name>
<dbReference type="Gene3D" id="3.40.1090.10">
    <property type="entry name" value="Cytosolic phospholipase A2 catalytic domain"/>
    <property type="match status" value="2"/>
</dbReference>
<dbReference type="EMBL" id="JBHMBE010000004">
    <property type="protein sequence ID" value="MFB9646991.1"/>
    <property type="molecule type" value="Genomic_DNA"/>
</dbReference>
<feature type="active site" description="Proton acceptor" evidence="4">
    <location>
        <position position="159"/>
    </location>
</feature>
<feature type="domain" description="PNPLA" evidence="5">
    <location>
        <begin position="12"/>
        <end position="172"/>
    </location>
</feature>
<dbReference type="InterPro" id="IPR002641">
    <property type="entry name" value="PNPLA_dom"/>
</dbReference>
<keyword evidence="3 4" id="KW-0443">Lipid metabolism</keyword>
<dbReference type="InterPro" id="IPR016035">
    <property type="entry name" value="Acyl_Trfase/lysoPLipase"/>
</dbReference>
<dbReference type="SUPFAM" id="SSF52151">
    <property type="entry name" value="FabD/lysophospholipase-like"/>
    <property type="match status" value="1"/>
</dbReference>
<evidence type="ECO:0000313" key="6">
    <source>
        <dbReference type="EMBL" id="MFB9646991.1"/>
    </source>
</evidence>
<gene>
    <name evidence="6" type="ORF">ACFFPJ_14415</name>
</gene>
<evidence type="ECO:0000313" key="7">
    <source>
        <dbReference type="Proteomes" id="UP001589611"/>
    </source>
</evidence>
<dbReference type="RefSeq" id="WP_344714864.1">
    <property type="nucleotide sequence ID" value="NZ_BAAAWH010000001.1"/>
</dbReference>
<keyword evidence="2 4" id="KW-0442">Lipid degradation</keyword>
<keyword evidence="1 4" id="KW-0378">Hydrolase</keyword>
<evidence type="ECO:0000256" key="3">
    <source>
        <dbReference type="ARBA" id="ARBA00023098"/>
    </source>
</evidence>
<evidence type="ECO:0000259" key="5">
    <source>
        <dbReference type="PROSITE" id="PS51635"/>
    </source>
</evidence>
<dbReference type="PROSITE" id="PS51635">
    <property type="entry name" value="PNPLA"/>
    <property type="match status" value="1"/>
</dbReference>
<comment type="caution">
    <text evidence="6">The sequence shown here is derived from an EMBL/GenBank/DDBJ whole genome shotgun (WGS) entry which is preliminary data.</text>
</comment>
<feature type="short sequence motif" description="GXGXXG" evidence="4">
    <location>
        <begin position="16"/>
        <end position="21"/>
    </location>
</feature>
<reference evidence="6 7" key="1">
    <citation type="submission" date="2024-09" db="EMBL/GenBank/DDBJ databases">
        <authorList>
            <person name="Sun Q."/>
            <person name="Mori K."/>
        </authorList>
    </citation>
    <scope>NUCLEOTIDE SEQUENCE [LARGE SCALE GENOMIC DNA]</scope>
    <source>
        <strain evidence="6 7">JCM 1342</strain>
    </source>
</reference>
<accession>A0ABV5T305</accession>
<feature type="short sequence motif" description="DGA/G" evidence="4">
    <location>
        <begin position="159"/>
        <end position="161"/>
    </location>
</feature>
<feature type="active site" description="Nucleophile" evidence="4">
    <location>
        <position position="45"/>
    </location>
</feature>
<evidence type="ECO:0000256" key="1">
    <source>
        <dbReference type="ARBA" id="ARBA00022801"/>
    </source>
</evidence>